<dbReference type="AlphaFoldDB" id="A0A285V5S5"/>
<dbReference type="InterPro" id="IPR012340">
    <property type="entry name" value="NA-bd_OB-fold"/>
</dbReference>
<comment type="similarity">
    <text evidence="6 7">Belongs to the AAA ATPase family.</text>
</comment>
<evidence type="ECO:0000313" key="9">
    <source>
        <dbReference type="EMBL" id="SOC49419.1"/>
    </source>
</evidence>
<feature type="domain" description="AAA+ ATPase" evidence="8">
    <location>
        <begin position="271"/>
        <end position="425"/>
    </location>
</feature>
<name>A0A285V5S5_9ACTN</name>
<dbReference type="InterPro" id="IPR041626">
    <property type="entry name" value="Prot_ATP_ID_OB_N"/>
</dbReference>
<evidence type="ECO:0000256" key="2">
    <source>
        <dbReference type="ARBA" id="ARBA00022840"/>
    </source>
</evidence>
<evidence type="ECO:0000256" key="4">
    <source>
        <dbReference type="ARBA" id="ARBA00023054"/>
    </source>
</evidence>
<reference evidence="10" key="1">
    <citation type="submission" date="2017-08" db="EMBL/GenBank/DDBJ databases">
        <authorList>
            <person name="Varghese N."/>
            <person name="Submissions S."/>
        </authorList>
    </citation>
    <scope>NUCLEOTIDE SEQUENCE [LARGE SCALE GENOMIC DNA]</scope>
    <source>
        <strain evidence="10">DSM 4725</strain>
    </source>
</reference>
<evidence type="ECO:0000256" key="7">
    <source>
        <dbReference type="RuleBase" id="RU003651"/>
    </source>
</evidence>
<keyword evidence="1 6" id="KW-0547">Nucleotide-binding</keyword>
<dbReference type="Pfam" id="PF00004">
    <property type="entry name" value="AAA"/>
    <property type="match status" value="1"/>
</dbReference>
<dbReference type="RefSeq" id="WP_097195007.1">
    <property type="nucleotide sequence ID" value="NZ_OBQI01000003.1"/>
</dbReference>
<keyword evidence="3 9" id="KW-0647">Proteasome</keyword>
<evidence type="ECO:0000256" key="1">
    <source>
        <dbReference type="ARBA" id="ARBA00022741"/>
    </source>
</evidence>
<keyword evidence="10" id="KW-1185">Reference proteome</keyword>
<dbReference type="PANTHER" id="PTHR23077:SF144">
    <property type="entry name" value="PROTEASOME-ASSOCIATED ATPASE"/>
    <property type="match status" value="1"/>
</dbReference>
<dbReference type="GO" id="GO:0005524">
    <property type="term" value="F:ATP binding"/>
    <property type="evidence" value="ECO:0007669"/>
    <property type="project" value="UniProtKB-UniRule"/>
</dbReference>
<evidence type="ECO:0000256" key="3">
    <source>
        <dbReference type="ARBA" id="ARBA00022942"/>
    </source>
</evidence>
<dbReference type="EMBL" id="OBQI01000003">
    <property type="protein sequence ID" value="SOC49419.1"/>
    <property type="molecule type" value="Genomic_DNA"/>
</dbReference>
<dbReference type="InterPro" id="IPR003960">
    <property type="entry name" value="ATPase_AAA_CS"/>
</dbReference>
<dbReference type="GO" id="GO:0010498">
    <property type="term" value="P:proteasomal protein catabolic process"/>
    <property type="evidence" value="ECO:0007669"/>
    <property type="project" value="InterPro"/>
</dbReference>
<dbReference type="Gene3D" id="1.10.8.60">
    <property type="match status" value="1"/>
</dbReference>
<dbReference type="InterPro" id="IPR003593">
    <property type="entry name" value="AAA+_ATPase"/>
</dbReference>
<dbReference type="HAMAP" id="MF_02112">
    <property type="entry name" value="ARC_ATPase"/>
    <property type="match status" value="1"/>
</dbReference>
<dbReference type="Gene3D" id="3.40.50.300">
    <property type="entry name" value="P-loop containing nucleotide triphosphate hydrolases"/>
    <property type="match status" value="1"/>
</dbReference>
<organism evidence="9 10">
    <name type="scientific">Blastococcus aggregatus</name>
    <dbReference type="NCBI Taxonomy" id="38502"/>
    <lineage>
        <taxon>Bacteria</taxon>
        <taxon>Bacillati</taxon>
        <taxon>Actinomycetota</taxon>
        <taxon>Actinomycetes</taxon>
        <taxon>Geodermatophilales</taxon>
        <taxon>Geodermatophilaceae</taxon>
        <taxon>Blastococcus</taxon>
    </lineage>
</organism>
<dbReference type="OrthoDB" id="9809379at2"/>
<dbReference type="InterPro" id="IPR050168">
    <property type="entry name" value="AAA_ATPase_domain"/>
</dbReference>
<comment type="subunit">
    <text evidence="6">Homohexamer. Assembles into a hexameric ring structure.</text>
</comment>
<dbReference type="PROSITE" id="PS00674">
    <property type="entry name" value="AAA"/>
    <property type="match status" value="1"/>
</dbReference>
<dbReference type="Pfam" id="PF16450">
    <property type="entry name" value="Prot_ATP_ID_OB_C"/>
    <property type="match status" value="1"/>
</dbReference>
<proteinExistence type="inferred from homology"/>
<dbReference type="Gene3D" id="2.40.50.140">
    <property type="entry name" value="Nucleic acid-binding proteins"/>
    <property type="match status" value="2"/>
</dbReference>
<accession>A0A285V5S5</accession>
<keyword evidence="2 6" id="KW-0067">ATP-binding</keyword>
<keyword evidence="4 6" id="KW-0175">Coiled coil</keyword>
<dbReference type="InterPro" id="IPR027417">
    <property type="entry name" value="P-loop_NTPase"/>
</dbReference>
<dbReference type="GO" id="GO:0019941">
    <property type="term" value="P:modification-dependent protein catabolic process"/>
    <property type="evidence" value="ECO:0007669"/>
    <property type="project" value="InterPro"/>
</dbReference>
<dbReference type="NCBIfam" id="TIGR03689">
    <property type="entry name" value="pup_AAA"/>
    <property type="match status" value="1"/>
</dbReference>
<dbReference type="Proteomes" id="UP000219435">
    <property type="component" value="Unassembled WGS sequence"/>
</dbReference>
<dbReference type="Pfam" id="PF17758">
    <property type="entry name" value="Prot_ATP_ID_OB_N"/>
    <property type="match status" value="1"/>
</dbReference>
<protein>
    <recommendedName>
        <fullName evidence="6">AAA ATPase forming ring-shaped complexes</fullName>
        <shortName evidence="6">ARC</shortName>
    </recommendedName>
</protein>
<dbReference type="InterPro" id="IPR032501">
    <property type="entry name" value="Prot_ATP_ID_OB_2nd"/>
</dbReference>
<dbReference type="GO" id="GO:0000502">
    <property type="term" value="C:proteasome complex"/>
    <property type="evidence" value="ECO:0007669"/>
    <property type="project" value="UniProtKB-KW"/>
</dbReference>
<dbReference type="InterPro" id="IPR003959">
    <property type="entry name" value="ATPase_AAA_core"/>
</dbReference>
<dbReference type="SMART" id="SM00382">
    <property type="entry name" value="AAA"/>
    <property type="match status" value="1"/>
</dbReference>
<keyword evidence="5" id="KW-0143">Chaperone</keyword>
<dbReference type="FunFam" id="3.40.50.300:FF:000155">
    <property type="entry name" value="AAA ATPase forming ring-shaped complexes"/>
    <property type="match status" value="1"/>
</dbReference>
<sequence length="593" mass="66069">MGPGPIDGPDETKARRERDVAALLTQISYLEEEISLLRRKVSDSPRQTRVLEERIAEAEGRAAFLSERNDKLSSTLRDAREQLVTLKEEVDRLGQPPSGYGVFLERHEDGSVDVFTSGRKMRVTLSPNVEGLELRPGQEVMLNEAMNVVEARGFERAGDVVMLKELLEPVDGVTQRALVIGHTDEERIVYLADSLTDQPLRAGDSLLLESRSGYVYERIPKSEVEELVLEEVPDIDYADIGGLSRQIEQIRDAVELPFLHADLFREYQLRPPKGILLYGPPGCGKTLIAKAVANSLAKKVSALKGEGQGKSYFLNIKGPELLNKYVGETERHIRLVFQRAREKASEGTPVIVFFDEMDSIFRTRGSGVSSDVESTIVPQLLSEIDGVEGLENVIVIGASNREDMIDPAILRPGRLDVKIKIERPDAEAARDIFSKYLLTTLPLHPDDLAEHGGSREATIAGMIQRTVERMYTEVEENRFLEVTYANGDKEVLYFKDFNSGAMLQNIVDRAKKMAIKERLETGTGGLRVGHLMQACVDEFKENEDLPNTTNPDDWARISGKKGERIVYIRTLISGKGNESGRAIDTATNTGQYL</sequence>
<evidence type="ECO:0000259" key="8">
    <source>
        <dbReference type="SMART" id="SM00382"/>
    </source>
</evidence>
<dbReference type="SUPFAM" id="SSF52540">
    <property type="entry name" value="P-loop containing nucleoside triphosphate hydrolases"/>
    <property type="match status" value="1"/>
</dbReference>
<dbReference type="Gene3D" id="1.20.5.170">
    <property type="match status" value="1"/>
</dbReference>
<dbReference type="PANTHER" id="PTHR23077">
    <property type="entry name" value="AAA-FAMILY ATPASE"/>
    <property type="match status" value="1"/>
</dbReference>
<feature type="binding site" evidence="6">
    <location>
        <begin position="282"/>
        <end position="287"/>
    </location>
    <ligand>
        <name>ATP</name>
        <dbReference type="ChEBI" id="CHEBI:30616"/>
    </ligand>
</feature>
<evidence type="ECO:0000256" key="6">
    <source>
        <dbReference type="HAMAP-Rule" id="MF_02112"/>
    </source>
</evidence>
<evidence type="ECO:0000313" key="10">
    <source>
        <dbReference type="Proteomes" id="UP000219435"/>
    </source>
</evidence>
<feature type="coiled-coil region" evidence="6">
    <location>
        <begin position="20"/>
        <end position="89"/>
    </location>
</feature>
<dbReference type="GO" id="GO:0016887">
    <property type="term" value="F:ATP hydrolysis activity"/>
    <property type="evidence" value="ECO:0007669"/>
    <property type="project" value="UniProtKB-UniRule"/>
</dbReference>
<gene>
    <name evidence="6" type="primary">arc</name>
    <name evidence="9" type="ORF">SAMN05660748_2141</name>
</gene>
<dbReference type="InterPro" id="IPR022482">
    <property type="entry name" value="Proteasome_ATPase"/>
</dbReference>
<evidence type="ECO:0000256" key="5">
    <source>
        <dbReference type="ARBA" id="ARBA00023186"/>
    </source>
</evidence>